<dbReference type="PANTHER" id="PTHR33434:SF4">
    <property type="entry name" value="PHOSPHATASE PROTEIN"/>
    <property type="match status" value="1"/>
</dbReference>
<dbReference type="Pfam" id="PF21645">
    <property type="entry name" value="FakA-like_M"/>
    <property type="match status" value="1"/>
</dbReference>
<comment type="caution">
    <text evidence="3">The sequence shown here is derived from an EMBL/GenBank/DDBJ whole genome shotgun (WGS) entry which is preliminary data.</text>
</comment>
<evidence type="ECO:0000313" key="3">
    <source>
        <dbReference type="EMBL" id="RFM24895.1"/>
    </source>
</evidence>
<protein>
    <submittedName>
        <fullName evidence="3">DegV family EDD domain-containing protein</fullName>
    </submittedName>
</protein>
<keyword evidence="1" id="KW-0446">Lipid-binding</keyword>
<evidence type="ECO:0000259" key="2">
    <source>
        <dbReference type="PROSITE" id="PS51480"/>
    </source>
</evidence>
<dbReference type="GO" id="GO:0008289">
    <property type="term" value="F:lipid binding"/>
    <property type="evidence" value="ECO:0007669"/>
    <property type="project" value="UniProtKB-KW"/>
</dbReference>
<evidence type="ECO:0000256" key="1">
    <source>
        <dbReference type="ARBA" id="ARBA00023121"/>
    </source>
</evidence>
<dbReference type="GO" id="GO:0004371">
    <property type="term" value="F:glycerone kinase activity"/>
    <property type="evidence" value="ECO:0007669"/>
    <property type="project" value="InterPro"/>
</dbReference>
<evidence type="ECO:0000313" key="4">
    <source>
        <dbReference type="Proteomes" id="UP000266389"/>
    </source>
</evidence>
<dbReference type="EMBL" id="PHFL01000014">
    <property type="protein sequence ID" value="RFM24895.1"/>
    <property type="molecule type" value="Genomic_DNA"/>
</dbReference>
<dbReference type="PROSITE" id="PS51480">
    <property type="entry name" value="DHAL"/>
    <property type="match status" value="1"/>
</dbReference>
<dbReference type="SMART" id="SM01121">
    <property type="entry name" value="Dak1_2"/>
    <property type="match status" value="1"/>
</dbReference>
<proteinExistence type="predicted"/>
<dbReference type="Pfam" id="PF02645">
    <property type="entry name" value="DegV"/>
    <property type="match status" value="1"/>
</dbReference>
<dbReference type="InterPro" id="IPR033470">
    <property type="entry name" value="FakA-like_C"/>
</dbReference>
<dbReference type="PROSITE" id="PS51482">
    <property type="entry name" value="DEGV"/>
    <property type="match status" value="1"/>
</dbReference>
<dbReference type="SUPFAM" id="SSF101473">
    <property type="entry name" value="DhaL-like"/>
    <property type="match status" value="1"/>
</dbReference>
<dbReference type="InterPro" id="IPR048394">
    <property type="entry name" value="FakA-like_M"/>
</dbReference>
<dbReference type="Gene3D" id="3.30.1180.10">
    <property type="match status" value="1"/>
</dbReference>
<dbReference type="AlphaFoldDB" id="A0A395M279"/>
<sequence length="604" mass="66344">MSIEYLNGRRLKNAIIAGAESVIMRKEYLNKINVFPVADGDTGTNMALTLKSVVDGLYECDDSTVDAVVTCAADAALIGSRGNSGSILAQFYQGMAAGLAGKERVTAPEFGQSLLVAKAYAYEAMLEPKEGTILTVIRDWTNSILQLVQRTTDFKEIVAESIKTAKESLARTPDQLIVNGVPVLKKAGVVDSGAQGFVDMLQGIYDFMHKGNLREYLKRKFFSFVSTSSSDSTIAEVSNATITFRYCTEFILENGPNYDKSALRKTLIEHGDSLIIGGSATKTKVHIHTNEPEKIFELASRFGIVQKKKFEDMIAQHQAAFGKKSIGIVTDSTCDLPDDYLEKHDVRIVPLQVRFGDDEYLDRVTISAQEFYQRLSASDILPKTSQPATAAFKQVYEDMLRIYDSIVGIFISSGISGTFQNARTTSKFFKDRKFAIIDSKITSLGMGILIKEAVKMRDEGKSLSEIEARLNDMSTRIRAYLSLETIDNLVRGGRLSKSKGLFAKLLHINPVLTFDDKGKIVPLDKGVGSKGSLDKAIEYATRYLEGKTNLQISVVYSDKIARALYAKEQLSARFPDVPIEIAQISPVLGTYGGPGTAAIIVYGE</sequence>
<name>A0A395M279_9BACT</name>
<dbReference type="InterPro" id="IPR050270">
    <property type="entry name" value="DegV_domain_contain"/>
</dbReference>
<dbReference type="SUPFAM" id="SSF82549">
    <property type="entry name" value="DAK1/DegV-like"/>
    <property type="match status" value="1"/>
</dbReference>
<dbReference type="SMART" id="SM01120">
    <property type="entry name" value="Dak2"/>
    <property type="match status" value="1"/>
</dbReference>
<reference evidence="3 4" key="1">
    <citation type="journal article" date="2011" name="ISME J.">
        <title>Community ecology of hot spring cyanobacterial mats: predominant populations and their functional potential.</title>
        <authorList>
            <person name="Klatt C.G."/>
            <person name="Wood J.M."/>
            <person name="Rusch D.B."/>
            <person name="Bateson M.M."/>
            <person name="Hamamura N."/>
            <person name="Heidelberg J.F."/>
            <person name="Grossman A.R."/>
            <person name="Bhaya D."/>
            <person name="Cohan F.M."/>
            <person name="Kuhl M."/>
            <person name="Bryant D.A."/>
            <person name="Ward D.M."/>
        </authorList>
    </citation>
    <scope>NUCLEOTIDE SEQUENCE [LARGE SCALE GENOMIC DNA]</scope>
    <source>
        <strain evidence="3">OS</strain>
    </source>
</reference>
<organism evidence="3 4">
    <name type="scientific">Candidatus Thermochlorobacter aerophilus</name>
    <dbReference type="NCBI Taxonomy" id="1868324"/>
    <lineage>
        <taxon>Bacteria</taxon>
        <taxon>Pseudomonadati</taxon>
        <taxon>Chlorobiota</taxon>
        <taxon>Chlorobiia</taxon>
        <taxon>Chlorobiales</taxon>
        <taxon>Candidatus Thermochlorobacteriaceae</taxon>
        <taxon>Candidatus Thermochlorobacter</taxon>
    </lineage>
</organism>
<dbReference type="Proteomes" id="UP000266389">
    <property type="component" value="Unassembled WGS sequence"/>
</dbReference>
<gene>
    <name evidence="3" type="ORF">D0433_03050</name>
</gene>
<accession>A0A395M279</accession>
<dbReference type="NCBIfam" id="TIGR00762">
    <property type="entry name" value="DegV"/>
    <property type="match status" value="1"/>
</dbReference>
<dbReference type="Gene3D" id="3.40.50.10170">
    <property type="match status" value="1"/>
</dbReference>
<dbReference type="InterPro" id="IPR036117">
    <property type="entry name" value="DhaL_dom_sf"/>
</dbReference>
<dbReference type="PANTHER" id="PTHR33434">
    <property type="entry name" value="DEGV DOMAIN-CONTAINING PROTEIN DR_1986-RELATED"/>
    <property type="match status" value="1"/>
</dbReference>
<dbReference type="GO" id="GO:0006071">
    <property type="term" value="P:glycerol metabolic process"/>
    <property type="evidence" value="ECO:0007669"/>
    <property type="project" value="InterPro"/>
</dbReference>
<dbReference type="Pfam" id="PF02734">
    <property type="entry name" value="Dak2"/>
    <property type="match status" value="1"/>
</dbReference>
<dbReference type="InterPro" id="IPR003797">
    <property type="entry name" value="DegV"/>
</dbReference>
<dbReference type="InterPro" id="IPR043168">
    <property type="entry name" value="DegV_C"/>
</dbReference>
<dbReference type="Gene3D" id="1.25.40.340">
    <property type="match status" value="1"/>
</dbReference>
<feature type="domain" description="DhaL" evidence="2">
    <location>
        <begin position="9"/>
        <end position="206"/>
    </location>
</feature>
<dbReference type="InterPro" id="IPR004007">
    <property type="entry name" value="DhaL_dom"/>
</dbReference>